<dbReference type="STRING" id="118967.SAMN02745191_1123"/>
<name>A0A1T4M020_9FIRM</name>
<reference evidence="3" key="1">
    <citation type="submission" date="2017-02" db="EMBL/GenBank/DDBJ databases">
        <authorList>
            <person name="Varghese N."/>
            <person name="Submissions S."/>
        </authorList>
    </citation>
    <scope>NUCLEOTIDE SEQUENCE [LARGE SCALE GENOMIC DNA]</scope>
    <source>
        <strain evidence="3">ATCC 25662</strain>
    </source>
</reference>
<keyword evidence="3" id="KW-1185">Reference proteome</keyword>
<evidence type="ECO:0000313" key="3">
    <source>
        <dbReference type="Proteomes" id="UP000243297"/>
    </source>
</evidence>
<accession>A0A1T4M020</accession>
<protein>
    <submittedName>
        <fullName evidence="2">Uncharacterized protein</fullName>
    </submittedName>
</protein>
<dbReference type="EMBL" id="FUWY01000002">
    <property type="protein sequence ID" value="SJZ60252.1"/>
    <property type="molecule type" value="Genomic_DNA"/>
</dbReference>
<keyword evidence="1" id="KW-0175">Coiled coil</keyword>
<evidence type="ECO:0000313" key="2">
    <source>
        <dbReference type="EMBL" id="SJZ60252.1"/>
    </source>
</evidence>
<gene>
    <name evidence="2" type="ORF">SAMN02745191_1123</name>
</gene>
<evidence type="ECO:0000256" key="1">
    <source>
        <dbReference type="SAM" id="Coils"/>
    </source>
</evidence>
<proteinExistence type="predicted"/>
<dbReference type="RefSeq" id="WP_078711534.1">
    <property type="nucleotide sequence ID" value="NZ_FUWY01000002.1"/>
</dbReference>
<organism evidence="2 3">
    <name type="scientific">Anaerorhabdus furcosa</name>
    <dbReference type="NCBI Taxonomy" id="118967"/>
    <lineage>
        <taxon>Bacteria</taxon>
        <taxon>Bacillati</taxon>
        <taxon>Bacillota</taxon>
        <taxon>Erysipelotrichia</taxon>
        <taxon>Erysipelotrichales</taxon>
        <taxon>Erysipelotrichaceae</taxon>
        <taxon>Anaerorhabdus</taxon>
    </lineage>
</organism>
<sequence length="61" mass="7190">MPENNCEQCIKKVNEINSRVAKLMTTNKELEQRIALYKDLLKQKNKVIEEKTDLIARLMEV</sequence>
<dbReference type="Proteomes" id="UP000243297">
    <property type="component" value="Unassembled WGS sequence"/>
</dbReference>
<feature type="coiled-coil region" evidence="1">
    <location>
        <begin position="13"/>
        <end position="47"/>
    </location>
</feature>
<dbReference type="AlphaFoldDB" id="A0A1T4M020"/>